<dbReference type="SMART" id="SM00327">
    <property type="entry name" value="VWA"/>
    <property type="match status" value="1"/>
</dbReference>
<reference evidence="7 8" key="1">
    <citation type="submission" date="2024-04" db="EMBL/GenBank/DDBJ databases">
        <title>Novel genus in family Flammeovirgaceae.</title>
        <authorList>
            <person name="Nguyen T.H."/>
            <person name="Vuong T.Q."/>
            <person name="Le H."/>
            <person name="Kim S.-G."/>
        </authorList>
    </citation>
    <scope>NUCLEOTIDE SEQUENCE [LARGE SCALE GENOMIC DNA]</scope>
    <source>
        <strain evidence="7 8">JCM 23209</strain>
    </source>
</reference>
<gene>
    <name evidence="7" type="ORF">AAG747_03305</name>
</gene>
<evidence type="ECO:0000256" key="2">
    <source>
        <dbReference type="ARBA" id="ARBA00022692"/>
    </source>
</evidence>
<evidence type="ECO:0000256" key="3">
    <source>
        <dbReference type="ARBA" id="ARBA00022989"/>
    </source>
</evidence>
<dbReference type="PANTHER" id="PTHR22550:SF5">
    <property type="entry name" value="LEUCINE ZIPPER PROTEIN 4"/>
    <property type="match status" value="1"/>
</dbReference>
<feature type="domain" description="VWFA" evidence="6">
    <location>
        <begin position="79"/>
        <end position="279"/>
    </location>
</feature>
<dbReference type="RefSeq" id="WP_346819694.1">
    <property type="nucleotide sequence ID" value="NZ_JBDKWZ010000001.1"/>
</dbReference>
<dbReference type="PROSITE" id="PS50234">
    <property type="entry name" value="VWFA"/>
    <property type="match status" value="1"/>
</dbReference>
<comment type="caution">
    <text evidence="7">The sequence shown here is derived from an EMBL/GenBank/DDBJ whole genome shotgun (WGS) entry which is preliminary data.</text>
</comment>
<dbReference type="InterPro" id="IPR036465">
    <property type="entry name" value="vWFA_dom_sf"/>
</dbReference>
<dbReference type="Proteomes" id="UP001403385">
    <property type="component" value="Unassembled WGS sequence"/>
</dbReference>
<feature type="transmembrane region" description="Helical" evidence="5">
    <location>
        <begin position="299"/>
        <end position="321"/>
    </location>
</feature>
<keyword evidence="4 5" id="KW-0472">Membrane</keyword>
<evidence type="ECO:0000256" key="1">
    <source>
        <dbReference type="ARBA" id="ARBA00022475"/>
    </source>
</evidence>
<feature type="transmembrane region" description="Helical" evidence="5">
    <location>
        <begin position="47"/>
        <end position="66"/>
    </location>
</feature>
<dbReference type="PANTHER" id="PTHR22550">
    <property type="entry name" value="SPORE GERMINATION PROTEIN"/>
    <property type="match status" value="1"/>
</dbReference>
<keyword evidence="8" id="KW-1185">Reference proteome</keyword>
<dbReference type="EMBL" id="JBDKWZ010000001">
    <property type="protein sequence ID" value="MEN7546917.1"/>
    <property type="molecule type" value="Genomic_DNA"/>
</dbReference>
<feature type="transmembrane region" description="Helical" evidence="5">
    <location>
        <begin position="6"/>
        <end position="26"/>
    </location>
</feature>
<dbReference type="SUPFAM" id="SSF53300">
    <property type="entry name" value="vWA-like"/>
    <property type="match status" value="1"/>
</dbReference>
<proteinExistence type="predicted"/>
<keyword evidence="3 5" id="KW-1133">Transmembrane helix</keyword>
<organism evidence="7 8">
    <name type="scientific">Rapidithrix thailandica</name>
    <dbReference type="NCBI Taxonomy" id="413964"/>
    <lineage>
        <taxon>Bacteria</taxon>
        <taxon>Pseudomonadati</taxon>
        <taxon>Bacteroidota</taxon>
        <taxon>Cytophagia</taxon>
        <taxon>Cytophagales</taxon>
        <taxon>Flammeovirgaceae</taxon>
        <taxon>Rapidithrix</taxon>
    </lineage>
</organism>
<name>A0AAW9RTG1_9BACT</name>
<accession>A0AAW9RTG1</accession>
<dbReference type="InterPro" id="IPR002035">
    <property type="entry name" value="VWF_A"/>
</dbReference>
<keyword evidence="1" id="KW-1003">Cell membrane</keyword>
<evidence type="ECO:0000256" key="4">
    <source>
        <dbReference type="ARBA" id="ARBA00023136"/>
    </source>
</evidence>
<evidence type="ECO:0000259" key="6">
    <source>
        <dbReference type="PROSITE" id="PS50234"/>
    </source>
</evidence>
<dbReference type="InterPro" id="IPR050768">
    <property type="entry name" value="UPF0353/GerABKA_families"/>
</dbReference>
<dbReference type="Gene3D" id="3.40.50.410">
    <property type="entry name" value="von Willebrand factor, type A domain"/>
    <property type="match status" value="1"/>
</dbReference>
<keyword evidence="2 5" id="KW-0812">Transmembrane</keyword>
<evidence type="ECO:0000313" key="7">
    <source>
        <dbReference type="EMBL" id="MEN7546917.1"/>
    </source>
</evidence>
<dbReference type="AlphaFoldDB" id="A0AAW9RTG1"/>
<evidence type="ECO:0000313" key="8">
    <source>
        <dbReference type="Proteomes" id="UP001403385"/>
    </source>
</evidence>
<evidence type="ECO:0000256" key="5">
    <source>
        <dbReference type="SAM" id="Phobius"/>
    </source>
</evidence>
<sequence>MTFYKEFGLFEIFLILIFLGLYGLFMMRTIRISQQVKSKSKAVLLKFALRTCYFVLMLVALLGPSFGEMKKEVQSIGKDIYLAVDLSRSMDAIDIQPSRLEKVKFELKNIVQAFSSDRIGLIVFSSDAFLQCPLTYDQNALLMFIETLNTNLVSNTGTDFSPPMRMALQKHLIEDENMATKQQSKIIILISDGEDFGEETQEVARKIKDEEIKLFTLGVGTDQGSKIPVGYRFKRDRSGNDVITKLNRKPLEKLASLTDGKYFEISNNKNDVSRLISSIEKIKGELRDSVKMDVSANKYFYFLALALVLILLDLLITVKIVKI</sequence>
<protein>
    <submittedName>
        <fullName evidence="7">VWA domain-containing protein</fullName>
    </submittedName>
</protein>
<dbReference type="Pfam" id="PF00092">
    <property type="entry name" value="VWA"/>
    <property type="match status" value="1"/>
</dbReference>